<dbReference type="VEuPathDB" id="VectorBase:GMOY007913"/>
<protein>
    <recommendedName>
        <fullName evidence="6">Heat shock factor-binding protein 1</fullName>
    </recommendedName>
</protein>
<name>A0A1B0G3L3_GLOMM</name>
<evidence type="ECO:0000256" key="2">
    <source>
        <dbReference type="ARBA" id="ARBA00006349"/>
    </source>
</evidence>
<dbReference type="PANTHER" id="PTHR19424">
    <property type="entry name" value="HEAT SHOCK FACTOR BINDING PROTEIN 1"/>
    <property type="match status" value="1"/>
</dbReference>
<keyword evidence="3" id="KW-0539">Nucleus</keyword>
<proteinExistence type="inferred from homology"/>
<accession>A0A1B0G3L3</accession>
<dbReference type="PhylomeDB" id="A0A1B0G3L3"/>
<dbReference type="FunFam" id="1.20.5.430:FF:000002">
    <property type="entry name" value="Heat shock factor-binding protein 1"/>
    <property type="match status" value="1"/>
</dbReference>
<dbReference type="EnsemblMetazoa" id="GMOY007913-RA">
    <property type="protein sequence ID" value="GMOY007913-PA"/>
    <property type="gene ID" value="GMOY007913"/>
</dbReference>
<evidence type="ECO:0000256" key="6">
    <source>
        <dbReference type="ARBA" id="ARBA00039223"/>
    </source>
</evidence>
<evidence type="ECO:0000313" key="8">
    <source>
        <dbReference type="Proteomes" id="UP000092444"/>
    </source>
</evidence>
<dbReference type="GO" id="GO:0070370">
    <property type="term" value="P:cellular heat acclimation"/>
    <property type="evidence" value="ECO:0007669"/>
    <property type="project" value="TreeGrafter"/>
</dbReference>
<comment type="subcellular location">
    <subcellularLocation>
        <location evidence="1">Nucleus</location>
    </subcellularLocation>
</comment>
<dbReference type="STRING" id="37546.A0A1B0G3L3"/>
<reference evidence="7" key="1">
    <citation type="submission" date="2020-05" db="UniProtKB">
        <authorList>
            <consortium name="EnsemblMetazoa"/>
        </authorList>
    </citation>
    <scope>IDENTIFICATION</scope>
    <source>
        <strain evidence="7">Yale</strain>
    </source>
</reference>
<dbReference type="GO" id="GO:0005634">
    <property type="term" value="C:nucleus"/>
    <property type="evidence" value="ECO:0007669"/>
    <property type="project" value="UniProtKB-SubCell"/>
</dbReference>
<comment type="similarity">
    <text evidence="2">Belongs to the HSBP1 family.</text>
</comment>
<comment type="subunit">
    <text evidence="5">Homohexamer. Associates with heptad repeats of HSF1 trimers and probably also HSF1 monomers, and with HSP70. Association with HSF1 trimers and HSP70 coincides with attenuation of heat shock response and the conversion of HSF1 trimer to monomer.</text>
</comment>
<evidence type="ECO:0000256" key="5">
    <source>
        <dbReference type="ARBA" id="ARBA00038772"/>
    </source>
</evidence>
<sequence length="116" mass="13552">YFCAYQKKENNKETVQIKIIFYIFIKKNKTSKMTDIKNEMDSDLDQNYSLNSNADPKNMQELTIYVQNLLQNVQDKFQTMSDQIITRIDDMGNRIDDLEKSIADLMNQAGVEGPEK</sequence>
<dbReference type="Proteomes" id="UP000092444">
    <property type="component" value="Unassembled WGS sequence"/>
</dbReference>
<dbReference type="PANTHER" id="PTHR19424:SF0">
    <property type="entry name" value="HEAT SHOCK FACTOR BINDING PROTEIN 1"/>
    <property type="match status" value="1"/>
</dbReference>
<organism evidence="7 8">
    <name type="scientific">Glossina morsitans morsitans</name>
    <name type="common">Savannah tsetse fly</name>
    <dbReference type="NCBI Taxonomy" id="37546"/>
    <lineage>
        <taxon>Eukaryota</taxon>
        <taxon>Metazoa</taxon>
        <taxon>Ecdysozoa</taxon>
        <taxon>Arthropoda</taxon>
        <taxon>Hexapoda</taxon>
        <taxon>Insecta</taxon>
        <taxon>Pterygota</taxon>
        <taxon>Neoptera</taxon>
        <taxon>Endopterygota</taxon>
        <taxon>Diptera</taxon>
        <taxon>Brachycera</taxon>
        <taxon>Muscomorpha</taxon>
        <taxon>Hippoboscoidea</taxon>
        <taxon>Glossinidae</taxon>
        <taxon>Glossina</taxon>
    </lineage>
</organism>
<comment type="function">
    <text evidence="4">Negative regulator of the heat shock response. Negatively affects HSF1 DNA-binding activity. May have a role in the suppression of the activation of the stress response during the aging process.</text>
</comment>
<dbReference type="AlphaFoldDB" id="A0A1B0G3L3"/>
<evidence type="ECO:0000256" key="3">
    <source>
        <dbReference type="ARBA" id="ARBA00023242"/>
    </source>
</evidence>
<evidence type="ECO:0000313" key="7">
    <source>
        <dbReference type="EnsemblMetazoa" id="GMOY007913-PA"/>
    </source>
</evidence>
<keyword evidence="8" id="KW-1185">Reference proteome</keyword>
<dbReference type="Pfam" id="PF06825">
    <property type="entry name" value="HSBP1"/>
    <property type="match status" value="1"/>
</dbReference>
<evidence type="ECO:0000256" key="4">
    <source>
        <dbReference type="ARBA" id="ARBA00037689"/>
    </source>
</evidence>
<dbReference type="Gene3D" id="1.20.5.430">
    <property type="match status" value="1"/>
</dbReference>
<dbReference type="EMBL" id="CCAG010018899">
    <property type="status" value="NOT_ANNOTATED_CDS"/>
    <property type="molecule type" value="Genomic_DNA"/>
</dbReference>
<dbReference type="GO" id="GO:0005829">
    <property type="term" value="C:cytosol"/>
    <property type="evidence" value="ECO:0007669"/>
    <property type="project" value="TreeGrafter"/>
</dbReference>
<dbReference type="GO" id="GO:0003714">
    <property type="term" value="F:transcription corepressor activity"/>
    <property type="evidence" value="ECO:0007669"/>
    <property type="project" value="InterPro"/>
</dbReference>
<dbReference type="InterPro" id="IPR009643">
    <property type="entry name" value="HS1-bd"/>
</dbReference>
<evidence type="ECO:0000256" key="1">
    <source>
        <dbReference type="ARBA" id="ARBA00004123"/>
    </source>
</evidence>